<evidence type="ECO:0000313" key="8">
    <source>
        <dbReference type="Proteomes" id="UP000001940"/>
    </source>
</evidence>
<dbReference type="EMBL" id="BX284605">
    <property type="protein sequence ID" value="CAB03337.2"/>
    <property type="molecule type" value="Genomic_DNA"/>
</dbReference>
<proteinExistence type="predicted"/>
<evidence type="ECO:0000313" key="7">
    <source>
        <dbReference type="EMBL" id="CAB03337.2"/>
    </source>
</evidence>
<evidence type="ECO:0000256" key="2">
    <source>
        <dbReference type="ARBA" id="ARBA00022692"/>
    </source>
</evidence>
<evidence type="ECO:0000256" key="5">
    <source>
        <dbReference type="SAM" id="Phobius"/>
    </source>
</evidence>
<dbReference type="PANTHER" id="PTHR46846">
    <property type="entry name" value="SERPENTINE RECEPTOR, CLASS W-RELATED"/>
    <property type="match status" value="1"/>
</dbReference>
<dbReference type="PaxDb" id="6239-T10H4.8"/>
<dbReference type="HOGENOM" id="CLU_043715_2_1_1"/>
<dbReference type="GO" id="GO:0016020">
    <property type="term" value="C:membrane"/>
    <property type="evidence" value="ECO:0007669"/>
    <property type="project" value="UniProtKB-SubCell"/>
</dbReference>
<dbReference type="CTD" id="188397"/>
<dbReference type="SUPFAM" id="SSF81321">
    <property type="entry name" value="Family A G protein-coupled receptor-like"/>
    <property type="match status" value="1"/>
</dbReference>
<keyword evidence="4 5" id="KW-0472">Membrane</keyword>
<dbReference type="PhylomeDB" id="O45778"/>
<name>O45778_CAEEL</name>
<dbReference type="Pfam" id="PF10324">
    <property type="entry name" value="7TM_GPCR_Srw"/>
    <property type="match status" value="1"/>
</dbReference>
<dbReference type="PROSITE" id="PS50262">
    <property type="entry name" value="G_PROTEIN_RECEP_F1_2"/>
    <property type="match status" value="1"/>
</dbReference>
<dbReference type="RefSeq" id="NP_506785.2">
    <property type="nucleotide sequence ID" value="NM_074384.4"/>
</dbReference>
<evidence type="ECO:0000256" key="4">
    <source>
        <dbReference type="ARBA" id="ARBA00023136"/>
    </source>
</evidence>
<evidence type="ECO:0000256" key="1">
    <source>
        <dbReference type="ARBA" id="ARBA00004370"/>
    </source>
</evidence>
<keyword evidence="7" id="KW-0675">Receptor</keyword>
<dbReference type="InParanoid" id="O45778"/>
<dbReference type="SMR" id="O45778"/>
<dbReference type="OrthoDB" id="5862663at2759"/>
<dbReference type="Proteomes" id="UP000001940">
    <property type="component" value="Chromosome V"/>
</dbReference>
<dbReference type="UCSC" id="T10H4.8">
    <property type="organism name" value="c. elegans"/>
</dbReference>
<protein>
    <submittedName>
        <fullName evidence="7">G-protein coupled receptors family 1 profile domain-containing protein</fullName>
    </submittedName>
</protein>
<dbReference type="AlphaFoldDB" id="O45778"/>
<sequence>MSENYFHPETCENIGLFSNLNCGDIYKKLGLLFADINVCLQFFTVFINILHLIVLFQKELRTGAIYILMIGICIADILGYLLDFYNVMIERTWIRWISFYSNIDCLRKDLTYVDVVDFIYIFVFMARPVAVWLAMLMALIRTLSVFFPMSNWIQKLSKPKNAIFMIVVVFTFWTIWHSCQFFAMTLRRYRDVLDKSCYNYEEHLNHTNSVLVVSVYVSNIYVNRKQLETYLQFILTILYPILTVSLLIQLRTIKKKRNNMNKNALNDRSDNTTKLILVMTIFFMTSEGLPGVVSFILERIARASTNTGTMEEVALFLGAAQHFLINIRTLNGISHAFICFAMSSQYRDTVKRMLCITEQQAGQVRKKSFSLEIKLYFQNIFVFSTTSMSLKDKNKKITKPN</sequence>
<dbReference type="WormBase" id="T10H4.8">
    <property type="protein sequence ID" value="CE33827"/>
    <property type="gene ID" value="WBGene00005766"/>
    <property type="gene designation" value="srw-19"/>
</dbReference>
<dbReference type="Gene3D" id="1.20.1070.10">
    <property type="entry name" value="Rhodopsin 7-helix transmembrane proteins"/>
    <property type="match status" value="1"/>
</dbReference>
<dbReference type="PANTHER" id="PTHR46846:SF2">
    <property type="entry name" value="G-PROTEIN COUPLED RECEPTORS FAMILY 1 PROFILE DOMAIN-CONTAINING PROTEIN"/>
    <property type="match status" value="1"/>
</dbReference>
<dbReference type="eggNOG" id="ENOG502TFMM">
    <property type="taxonomic scope" value="Eukaryota"/>
</dbReference>
<keyword evidence="2 5" id="KW-0812">Transmembrane</keyword>
<organism evidence="7 8">
    <name type="scientific">Caenorhabditis elegans</name>
    <dbReference type="NCBI Taxonomy" id="6239"/>
    <lineage>
        <taxon>Eukaryota</taxon>
        <taxon>Metazoa</taxon>
        <taxon>Ecdysozoa</taxon>
        <taxon>Nematoda</taxon>
        <taxon>Chromadorea</taxon>
        <taxon>Rhabditida</taxon>
        <taxon>Rhabditina</taxon>
        <taxon>Rhabditomorpha</taxon>
        <taxon>Rhabditoidea</taxon>
        <taxon>Rhabditidae</taxon>
        <taxon>Peloderinae</taxon>
        <taxon>Caenorhabditis</taxon>
    </lineage>
</organism>
<evidence type="ECO:0000313" key="9">
    <source>
        <dbReference type="WormBase" id="T10H4.8"/>
    </source>
</evidence>
<feature type="domain" description="G-protein coupled receptors family 1 profile" evidence="6">
    <location>
        <begin position="47"/>
        <end position="284"/>
    </location>
</feature>
<dbReference type="PIR" id="T24815">
    <property type="entry name" value="T24815"/>
</dbReference>
<reference evidence="7 8" key="1">
    <citation type="journal article" date="1998" name="Science">
        <title>Genome sequence of the nematode C. elegans: a platform for investigating biology.</title>
        <authorList>
            <consortium name="The C. elegans sequencing consortium"/>
            <person name="Sulson J.E."/>
            <person name="Waterston R."/>
        </authorList>
    </citation>
    <scope>NUCLEOTIDE SEQUENCE [LARGE SCALE GENOMIC DNA]</scope>
    <source>
        <strain evidence="7 8">Bristol N2</strain>
    </source>
</reference>
<dbReference type="KEGG" id="cel:CELE_T10H4.8"/>
<dbReference type="InterPro" id="IPR019427">
    <property type="entry name" value="7TM_GPCR_serpentine_rcpt_Srw"/>
</dbReference>
<evidence type="ECO:0000259" key="6">
    <source>
        <dbReference type="PROSITE" id="PS50262"/>
    </source>
</evidence>
<dbReference type="FunCoup" id="O45778">
    <property type="interactions" value="2"/>
</dbReference>
<evidence type="ECO:0000256" key="3">
    <source>
        <dbReference type="ARBA" id="ARBA00022989"/>
    </source>
</evidence>
<keyword evidence="3 5" id="KW-1133">Transmembrane helix</keyword>
<feature type="transmembrane region" description="Helical" evidence="5">
    <location>
        <begin position="161"/>
        <end position="183"/>
    </location>
</feature>
<accession>O45778</accession>
<dbReference type="GeneID" id="188397"/>
<feature type="transmembrane region" description="Helical" evidence="5">
    <location>
        <begin position="63"/>
        <end position="82"/>
    </location>
</feature>
<keyword evidence="8" id="KW-1185">Reference proteome</keyword>
<comment type="subcellular location">
    <subcellularLocation>
        <location evidence="1">Membrane</location>
    </subcellularLocation>
</comment>
<dbReference type="AGR" id="WB:WBGene00005766"/>
<dbReference type="GO" id="GO:0008528">
    <property type="term" value="F:G protein-coupled peptide receptor activity"/>
    <property type="evidence" value="ECO:0007669"/>
    <property type="project" value="InterPro"/>
</dbReference>
<feature type="transmembrane region" description="Helical" evidence="5">
    <location>
        <begin position="118"/>
        <end position="140"/>
    </location>
</feature>
<feature type="transmembrane region" description="Helical" evidence="5">
    <location>
        <begin position="29"/>
        <end position="56"/>
    </location>
</feature>
<feature type="transmembrane region" description="Helical" evidence="5">
    <location>
        <begin position="275"/>
        <end position="297"/>
    </location>
</feature>
<gene>
    <name evidence="7 9" type="primary">srw-19</name>
    <name evidence="7" type="ORF">CELE_T10H4.8</name>
    <name evidence="9" type="ORF">T10H4.8</name>
</gene>
<feature type="transmembrane region" description="Helical" evidence="5">
    <location>
        <begin position="230"/>
        <end position="250"/>
    </location>
</feature>
<dbReference type="InterPro" id="IPR017452">
    <property type="entry name" value="GPCR_Rhodpsn_7TM"/>
</dbReference>